<dbReference type="AlphaFoldDB" id="A0A0G3BL68"/>
<feature type="transmembrane region" description="Helical" evidence="1">
    <location>
        <begin position="289"/>
        <end position="313"/>
    </location>
</feature>
<dbReference type="PROSITE" id="PS51257">
    <property type="entry name" value="PROKAR_LIPOPROTEIN"/>
    <property type="match status" value="1"/>
</dbReference>
<dbReference type="RefSeq" id="WP_047195629.1">
    <property type="nucleotide sequence ID" value="NZ_CP011371.1"/>
</dbReference>
<dbReference type="Proteomes" id="UP000035352">
    <property type="component" value="Chromosome"/>
</dbReference>
<keyword evidence="1" id="KW-0812">Transmembrane</keyword>
<dbReference type="OrthoDB" id="9808870at2"/>
<feature type="transmembrane region" description="Helical" evidence="1">
    <location>
        <begin position="264"/>
        <end position="282"/>
    </location>
</feature>
<gene>
    <name evidence="3" type="ORF">AAW51_3513</name>
</gene>
<name>A0A0G3BL68_9BURK</name>
<feature type="chain" id="PRO_5002551617" evidence="2">
    <location>
        <begin position="39"/>
        <end position="378"/>
    </location>
</feature>
<feature type="transmembrane region" description="Helical" evidence="1">
    <location>
        <begin position="356"/>
        <end position="374"/>
    </location>
</feature>
<keyword evidence="1" id="KW-1133">Transmembrane helix</keyword>
<evidence type="ECO:0000313" key="4">
    <source>
        <dbReference type="Proteomes" id="UP000035352"/>
    </source>
</evidence>
<feature type="transmembrane region" description="Helical" evidence="1">
    <location>
        <begin position="319"/>
        <end position="344"/>
    </location>
</feature>
<reference evidence="3 4" key="1">
    <citation type="submission" date="2015-05" db="EMBL/GenBank/DDBJ databases">
        <authorList>
            <person name="Tang B."/>
            <person name="Yu Y."/>
        </authorList>
    </citation>
    <scope>NUCLEOTIDE SEQUENCE [LARGE SCALE GENOMIC DNA]</scope>
    <source>
        <strain evidence="3 4">DSM 7029</strain>
    </source>
</reference>
<evidence type="ECO:0000256" key="2">
    <source>
        <dbReference type="SAM" id="SignalP"/>
    </source>
</evidence>
<accession>A0A0G3BL68</accession>
<protein>
    <submittedName>
        <fullName evidence="3">Membrane protein</fullName>
    </submittedName>
</protein>
<dbReference type="InterPro" id="IPR032809">
    <property type="entry name" value="Put_HupE_UreJ"/>
</dbReference>
<dbReference type="EMBL" id="CP011371">
    <property type="protein sequence ID" value="AKJ30204.1"/>
    <property type="molecule type" value="Genomic_DNA"/>
</dbReference>
<evidence type="ECO:0000256" key="1">
    <source>
        <dbReference type="SAM" id="Phobius"/>
    </source>
</evidence>
<keyword evidence="1" id="KW-0472">Membrane</keyword>
<organism evidence="3 4">
    <name type="scientific">Caldimonas brevitalea</name>
    <dbReference type="NCBI Taxonomy" id="413882"/>
    <lineage>
        <taxon>Bacteria</taxon>
        <taxon>Pseudomonadati</taxon>
        <taxon>Pseudomonadota</taxon>
        <taxon>Betaproteobacteria</taxon>
        <taxon>Burkholderiales</taxon>
        <taxon>Sphaerotilaceae</taxon>
        <taxon>Caldimonas</taxon>
    </lineage>
</organism>
<keyword evidence="2" id="KW-0732">Signal</keyword>
<dbReference type="KEGG" id="pbh:AAW51_3513"/>
<feature type="transmembrane region" description="Helical" evidence="1">
    <location>
        <begin position="236"/>
        <end position="258"/>
    </location>
</feature>
<evidence type="ECO:0000313" key="3">
    <source>
        <dbReference type="EMBL" id="AKJ30204.1"/>
    </source>
</evidence>
<sequence length="378" mass="39766">MNNSAPRRLHTGRASGLAAFLAGAAVAACCAWAPPAVAHTASRASLQVQATAEGSRVQWEVAWRDLDALLDLDADGDERLTWREARAAVPRIEALAAASFDAAAAPHCRMALRLVDSQTRGESGMAVLRAEVPCPPADLPLAAYQFLAGVDASHRLLVAWPGRGPRLIAAGESPAPPAAAVEGLAAATPPLFEFVAEGVRHILRGPDHVIFVLTLVLPLALVTGREVRSRAARRLLWVVSSFTLAHTLTLAAAALDLWRPPAQWVEPAIALSIAAAAVHNLLRRNAHMSAALAFACGLLHGFGFAELLVPLALPTPQLAAALALFNLGIELGQLLVLAPAVLLLSWLQRRPAAARTLHTAACCGFAAVGVLWFAQRLP</sequence>
<keyword evidence="4" id="KW-1185">Reference proteome</keyword>
<dbReference type="STRING" id="413882.AAW51_3513"/>
<feature type="signal peptide" evidence="2">
    <location>
        <begin position="1"/>
        <end position="38"/>
    </location>
</feature>
<proteinExistence type="predicted"/>
<dbReference type="Pfam" id="PF13795">
    <property type="entry name" value="HupE_UreJ_2"/>
    <property type="match status" value="1"/>
</dbReference>